<dbReference type="Gene3D" id="1.10.510.10">
    <property type="entry name" value="Transferase(Phosphotransferase) domain 1"/>
    <property type="match status" value="1"/>
</dbReference>
<dbReference type="GO" id="GO:0034501">
    <property type="term" value="P:protein localization to kinetochore"/>
    <property type="evidence" value="ECO:0007669"/>
    <property type="project" value="TreeGrafter"/>
</dbReference>
<keyword evidence="4 10" id="KW-0418">Kinase</keyword>
<dbReference type="Gene3D" id="1.25.40.430">
    <property type="match status" value="1"/>
</dbReference>
<dbReference type="PANTHER" id="PTHR22974">
    <property type="entry name" value="MIXED LINEAGE PROTEIN KINASE"/>
    <property type="match status" value="1"/>
</dbReference>
<dbReference type="InterPro" id="IPR008271">
    <property type="entry name" value="Ser/Thr_kinase_AS"/>
</dbReference>
<dbReference type="EMBL" id="CP151512">
    <property type="protein sequence ID" value="WZN65395.1"/>
    <property type="molecule type" value="Genomic_DNA"/>
</dbReference>
<dbReference type="CDD" id="cd14131">
    <property type="entry name" value="PKc_Mps1"/>
    <property type="match status" value="1"/>
</dbReference>
<feature type="compositionally biased region" description="Low complexity" evidence="7">
    <location>
        <begin position="393"/>
        <end position="405"/>
    </location>
</feature>
<evidence type="ECO:0000256" key="2">
    <source>
        <dbReference type="ARBA" id="ARBA00022679"/>
    </source>
</evidence>
<keyword evidence="5 6" id="KW-0067">ATP-binding</keyword>
<dbReference type="FunFam" id="3.30.200.20:FF:000131">
    <property type="entry name" value="Dual specificity protein kinase TTK"/>
    <property type="match status" value="1"/>
</dbReference>
<evidence type="ECO:0000313" key="10">
    <source>
        <dbReference type="EMBL" id="WZN65395.1"/>
    </source>
</evidence>
<feature type="region of interest" description="Disordered" evidence="7">
    <location>
        <begin position="310"/>
        <end position="346"/>
    </location>
</feature>
<feature type="compositionally biased region" description="Basic and acidic residues" evidence="7">
    <location>
        <begin position="329"/>
        <end position="338"/>
    </location>
</feature>
<feature type="binding site" evidence="6">
    <location>
        <position position="609"/>
    </location>
    <ligand>
        <name>ATP</name>
        <dbReference type="ChEBI" id="CHEBI:30616"/>
    </ligand>
</feature>
<proteinExistence type="predicted"/>
<evidence type="ECO:0000256" key="4">
    <source>
        <dbReference type="ARBA" id="ARBA00022777"/>
    </source>
</evidence>
<feature type="region of interest" description="Disordered" evidence="7">
    <location>
        <begin position="1070"/>
        <end position="1096"/>
    </location>
</feature>
<dbReference type="GO" id="GO:0033316">
    <property type="term" value="P:meiotic spindle assembly checkpoint signaling"/>
    <property type="evidence" value="ECO:0007669"/>
    <property type="project" value="TreeGrafter"/>
</dbReference>
<dbReference type="PROSITE" id="PS00108">
    <property type="entry name" value="PROTEIN_KINASE_ST"/>
    <property type="match status" value="1"/>
</dbReference>
<evidence type="ECO:0000313" key="11">
    <source>
        <dbReference type="Proteomes" id="UP001472866"/>
    </source>
</evidence>
<dbReference type="InterPro" id="IPR027084">
    <property type="entry name" value="Mps1_cat"/>
</dbReference>
<dbReference type="PROSITE" id="PS00107">
    <property type="entry name" value="PROTEIN_KINASE_ATP"/>
    <property type="match status" value="1"/>
</dbReference>
<feature type="region of interest" description="Disordered" evidence="7">
    <location>
        <begin position="23"/>
        <end position="50"/>
    </location>
</feature>
<dbReference type="PROSITE" id="PS51489">
    <property type="entry name" value="BUB1_N"/>
    <property type="match status" value="1"/>
</dbReference>
<feature type="compositionally biased region" description="Low complexity" evidence="7">
    <location>
        <begin position="530"/>
        <end position="552"/>
    </location>
</feature>
<evidence type="ECO:0000256" key="7">
    <source>
        <dbReference type="SAM" id="MobiDB-lite"/>
    </source>
</evidence>
<dbReference type="GO" id="GO:0007094">
    <property type="term" value="P:mitotic spindle assembly checkpoint signaling"/>
    <property type="evidence" value="ECO:0007669"/>
    <property type="project" value="TreeGrafter"/>
</dbReference>
<keyword evidence="3 6" id="KW-0547">Nucleotide-binding</keyword>
<dbReference type="InterPro" id="IPR011009">
    <property type="entry name" value="Kinase-like_dom_sf"/>
</dbReference>
<feature type="compositionally biased region" description="Polar residues" evidence="7">
    <location>
        <begin position="559"/>
        <end position="573"/>
    </location>
</feature>
<dbReference type="SMART" id="SM00777">
    <property type="entry name" value="Mad3_BUB1_I"/>
    <property type="match status" value="1"/>
</dbReference>
<keyword evidence="1" id="KW-0723">Serine/threonine-protein kinase</keyword>
<dbReference type="SMART" id="SM00220">
    <property type="entry name" value="S_TKc"/>
    <property type="match status" value="1"/>
</dbReference>
<keyword evidence="11" id="KW-1185">Reference proteome</keyword>
<reference evidence="10 11" key="1">
    <citation type="submission" date="2024-03" db="EMBL/GenBank/DDBJ databases">
        <title>Complete genome sequence of the green alga Chloropicon roscoffensis RCC1871.</title>
        <authorList>
            <person name="Lemieux C."/>
            <person name="Pombert J.-F."/>
            <person name="Otis C."/>
            <person name="Turmel M."/>
        </authorList>
    </citation>
    <scope>NUCLEOTIDE SEQUENCE [LARGE SCALE GENOMIC DNA]</scope>
    <source>
        <strain evidence="10 11">RCC1871</strain>
    </source>
</reference>
<evidence type="ECO:0000256" key="5">
    <source>
        <dbReference type="ARBA" id="ARBA00022840"/>
    </source>
</evidence>
<dbReference type="InterPro" id="IPR013212">
    <property type="entry name" value="Mad3/Bub1_I"/>
</dbReference>
<name>A0AAX4PGE9_9CHLO</name>
<dbReference type="Pfam" id="PF00069">
    <property type="entry name" value="Pkinase"/>
    <property type="match status" value="1"/>
</dbReference>
<evidence type="ECO:0000256" key="6">
    <source>
        <dbReference type="PROSITE-ProRule" id="PRU10141"/>
    </source>
</evidence>
<keyword evidence="2" id="KW-0808">Transferase</keyword>
<feature type="compositionally biased region" description="Low complexity" evidence="7">
    <location>
        <begin position="40"/>
        <end position="50"/>
    </location>
</feature>
<gene>
    <name evidence="10" type="ORF">HKI87_12g69530</name>
</gene>
<feature type="domain" description="Protein kinase" evidence="8">
    <location>
        <begin position="581"/>
        <end position="856"/>
    </location>
</feature>
<dbReference type="FunFam" id="1.10.510.10:FF:000224">
    <property type="entry name" value="serine/threonine-protein kinase mph1 isoform X1"/>
    <property type="match status" value="1"/>
</dbReference>
<feature type="region of interest" description="Disordered" evidence="7">
    <location>
        <begin position="959"/>
        <end position="984"/>
    </location>
</feature>
<accession>A0AAX4PGE9</accession>
<organism evidence="10 11">
    <name type="scientific">Chloropicon roscoffensis</name>
    <dbReference type="NCBI Taxonomy" id="1461544"/>
    <lineage>
        <taxon>Eukaryota</taxon>
        <taxon>Viridiplantae</taxon>
        <taxon>Chlorophyta</taxon>
        <taxon>Chloropicophyceae</taxon>
        <taxon>Chloropicales</taxon>
        <taxon>Chloropicaceae</taxon>
        <taxon>Chloropicon</taxon>
    </lineage>
</organism>
<sequence>MMVEKENVVPAANDLALRHLNLGKGQETKKHQAMGTQGQGLASSAKGGGASALLSTPVAAARASVPARTPLGSIGAAAARTPLSSLRHQQARDRDLGSLATPSSSSRVLRERLLQQGAAPRSGQTPRRTQHQAPPGASGASRKNTWNGDVDIYADTVLPSKHGKQASRAFLERVRRVKEDPACADHWWNLLASEEDGGHEPQGLYKLYEWATKLVPRKGNKNSESYVGLWLGYIKRQRNEEDVRDTFKTLRNMGIGETSPSLYQQWALFEVAAGNAEKARGIVRKGVKAGAMDKGEAEALLARLDSHNPAAPAQEQKLGGLARQQVTVAKREEEETQNRTDPSVLSSRTFCSSVYSNSSTLHATGTPFRGVEQQQLTSASSAPKSMGLYTPTAGAKPGQARAAAGTPARPDDSATPVSLKGPKRLGLKRFAGPARRIKPAEDAAPPQQERVATAEGERRALAPLNPAPAAPTTTENYTDLSGKLSPIVEVSYSTQSSTRTSTRTASSCQSEGTASRKASPEAELAEPRQEAAAQAPQQPAVRQQQVAPQVVPSQKPESKPSTSGQQVRESSNSVTVHNVKYTVLECVGKGGSSKVYKVISPEHKIFALKRIKLEGREKEAAAGFMDEITLLNRFKGRHHIIQLVDSQIFREAGIIYMVLEYGEVDLARLLQRREKVRSAEGQGDKIDLNFIRLHWQQMLEAVHIIHEERIVHSDLKPANFLFVEGVLKLIDFGIAKAIQNDTTHIARESQVGTLNYMSPEAILSGSNGNRSGKQTKVGRASDVWSLGCILYQMVYGHTPFSHLQFIQKLHAITDPNHEIDFPTIQNQSLLDVMRRCLDRNPKTRIGIPDLLDHVFLNPSQEAVAPTNLLTPEFLNSMLTQLSNMGQSSADISKLSQELCKQLASGNVPDLKSLIPAAGSGPPAPGPPTAPPPPPPPPMPAQLAPKNKMELIMKDIKKKRELRSASGAAEPSGRPQPRGGPLQHGGDIAAAAAAKALARSKERQEAVIALERRDPSASDELRDALQKQHAALKPVVPVEEQKQSCDGASGEDLAGVFRSELSRKFQGVLSNNNDTVTMTGEMTGGSVTEDTMEMSWS</sequence>
<feature type="compositionally biased region" description="Pro residues" evidence="7">
    <location>
        <begin position="921"/>
        <end position="939"/>
    </location>
</feature>
<feature type="region of interest" description="Disordered" evidence="7">
    <location>
        <begin position="82"/>
        <end position="145"/>
    </location>
</feature>
<dbReference type="GO" id="GO:0004674">
    <property type="term" value="F:protein serine/threonine kinase activity"/>
    <property type="evidence" value="ECO:0007669"/>
    <property type="project" value="UniProtKB-KW"/>
</dbReference>
<dbReference type="GO" id="GO:0005634">
    <property type="term" value="C:nucleus"/>
    <property type="evidence" value="ECO:0007669"/>
    <property type="project" value="TreeGrafter"/>
</dbReference>
<dbReference type="Pfam" id="PF08311">
    <property type="entry name" value="Mad3_BUB1_I"/>
    <property type="match status" value="1"/>
</dbReference>
<evidence type="ECO:0000256" key="3">
    <source>
        <dbReference type="ARBA" id="ARBA00022741"/>
    </source>
</evidence>
<evidence type="ECO:0000259" key="9">
    <source>
        <dbReference type="PROSITE" id="PS51489"/>
    </source>
</evidence>
<dbReference type="InterPro" id="IPR000719">
    <property type="entry name" value="Prot_kinase_dom"/>
</dbReference>
<dbReference type="GO" id="GO:0004712">
    <property type="term" value="F:protein serine/threonine/tyrosine kinase activity"/>
    <property type="evidence" value="ECO:0007669"/>
    <property type="project" value="TreeGrafter"/>
</dbReference>
<dbReference type="SUPFAM" id="SSF56112">
    <property type="entry name" value="Protein kinase-like (PK-like)"/>
    <property type="match status" value="1"/>
</dbReference>
<evidence type="ECO:0000259" key="8">
    <source>
        <dbReference type="PROSITE" id="PS50011"/>
    </source>
</evidence>
<dbReference type="GO" id="GO:0005524">
    <property type="term" value="F:ATP binding"/>
    <property type="evidence" value="ECO:0007669"/>
    <property type="project" value="UniProtKB-UniRule"/>
</dbReference>
<dbReference type="GO" id="GO:0098813">
    <property type="term" value="P:nuclear chromosome segregation"/>
    <property type="evidence" value="ECO:0007669"/>
    <property type="project" value="UniProtKB-ARBA"/>
</dbReference>
<dbReference type="Gene3D" id="3.30.200.20">
    <property type="entry name" value="Phosphorylase Kinase, domain 1"/>
    <property type="match status" value="1"/>
</dbReference>
<evidence type="ECO:0000256" key="1">
    <source>
        <dbReference type="ARBA" id="ARBA00022527"/>
    </source>
</evidence>
<feature type="region of interest" description="Disordered" evidence="7">
    <location>
        <begin position="910"/>
        <end position="942"/>
    </location>
</feature>
<feature type="region of interest" description="Disordered" evidence="7">
    <location>
        <begin position="372"/>
        <end position="573"/>
    </location>
</feature>
<feature type="domain" description="BUB1 N-terminal" evidence="9">
    <location>
        <begin position="170"/>
        <end position="337"/>
    </location>
</feature>
<dbReference type="AlphaFoldDB" id="A0AAX4PGE9"/>
<feature type="compositionally biased region" description="Low complexity" evidence="7">
    <location>
        <begin position="491"/>
        <end position="510"/>
    </location>
</feature>
<dbReference type="GO" id="GO:0000776">
    <property type="term" value="C:kinetochore"/>
    <property type="evidence" value="ECO:0007669"/>
    <property type="project" value="TreeGrafter"/>
</dbReference>
<dbReference type="PANTHER" id="PTHR22974:SF21">
    <property type="entry name" value="DUAL SPECIFICITY PROTEIN KINASE TTK"/>
    <property type="match status" value="1"/>
</dbReference>
<dbReference type="InterPro" id="IPR017441">
    <property type="entry name" value="Protein_kinase_ATP_BS"/>
</dbReference>
<dbReference type="Proteomes" id="UP001472866">
    <property type="component" value="Chromosome 12"/>
</dbReference>
<protein>
    <submittedName>
        <fullName evidence="10">Dual specificity protein kinase</fullName>
    </submittedName>
</protein>
<feature type="compositionally biased region" description="Polar residues" evidence="7">
    <location>
        <begin position="372"/>
        <end position="383"/>
    </location>
</feature>
<dbReference type="PROSITE" id="PS50011">
    <property type="entry name" value="PROTEIN_KINASE_DOM"/>
    <property type="match status" value="1"/>
</dbReference>